<evidence type="ECO:0000313" key="2">
    <source>
        <dbReference type="Proteomes" id="UP000805649"/>
    </source>
</evidence>
<gene>
    <name evidence="1" type="ORF">CTRU02_214153</name>
</gene>
<proteinExistence type="predicted"/>
<comment type="caution">
    <text evidence="1">The sequence shown here is derived from an EMBL/GenBank/DDBJ whole genome shotgun (WGS) entry which is preliminary data.</text>
</comment>
<keyword evidence="2" id="KW-1185">Reference proteome</keyword>
<reference evidence="1 2" key="1">
    <citation type="journal article" date="2020" name="Phytopathology">
        <title>Genome Sequence Resources of Colletotrichum truncatum, C. plurivorum, C. musicola, and C. sojae: Four Species Pathogenic to Soybean (Glycine max).</title>
        <authorList>
            <person name="Rogerio F."/>
            <person name="Boufleur T.R."/>
            <person name="Ciampi-Guillardi M."/>
            <person name="Sukno S.A."/>
            <person name="Thon M.R."/>
            <person name="Massola Junior N.S."/>
            <person name="Baroncelli R."/>
        </authorList>
    </citation>
    <scope>NUCLEOTIDE SEQUENCE [LARGE SCALE GENOMIC DNA]</scope>
    <source>
        <strain evidence="1 2">CMES1059</strain>
    </source>
</reference>
<name>A0ACC3YHR7_COLTU</name>
<accession>A0ACC3YHR7</accession>
<organism evidence="1 2">
    <name type="scientific">Colletotrichum truncatum</name>
    <name type="common">Anthracnose fungus</name>
    <name type="synonym">Colletotrichum capsici</name>
    <dbReference type="NCBI Taxonomy" id="5467"/>
    <lineage>
        <taxon>Eukaryota</taxon>
        <taxon>Fungi</taxon>
        <taxon>Dikarya</taxon>
        <taxon>Ascomycota</taxon>
        <taxon>Pezizomycotina</taxon>
        <taxon>Sordariomycetes</taxon>
        <taxon>Hypocreomycetidae</taxon>
        <taxon>Glomerellales</taxon>
        <taxon>Glomerellaceae</taxon>
        <taxon>Colletotrichum</taxon>
        <taxon>Colletotrichum truncatum species complex</taxon>
    </lineage>
</organism>
<dbReference type="EMBL" id="VUJX02000010">
    <property type="protein sequence ID" value="KAL0931418.1"/>
    <property type="molecule type" value="Genomic_DNA"/>
</dbReference>
<protein>
    <submittedName>
        <fullName evidence="1">Uncharacterized protein</fullName>
    </submittedName>
</protein>
<evidence type="ECO:0000313" key="1">
    <source>
        <dbReference type="EMBL" id="KAL0931418.1"/>
    </source>
</evidence>
<sequence length="39" mass="4595">MPFRSVKFYVIKTNTPFLICLGDIDRLKVYFNNVTNTLI</sequence>
<dbReference type="Proteomes" id="UP000805649">
    <property type="component" value="Unassembled WGS sequence"/>
</dbReference>